<organism evidence="8 9">
    <name type="scientific">Melanomma pulvis-pyrius CBS 109.77</name>
    <dbReference type="NCBI Taxonomy" id="1314802"/>
    <lineage>
        <taxon>Eukaryota</taxon>
        <taxon>Fungi</taxon>
        <taxon>Dikarya</taxon>
        <taxon>Ascomycota</taxon>
        <taxon>Pezizomycotina</taxon>
        <taxon>Dothideomycetes</taxon>
        <taxon>Pleosporomycetidae</taxon>
        <taxon>Pleosporales</taxon>
        <taxon>Melanommataceae</taxon>
        <taxon>Melanomma</taxon>
    </lineage>
</organism>
<dbReference type="Gene3D" id="1.20.1250.20">
    <property type="entry name" value="MFS general substrate transporter like domains"/>
    <property type="match status" value="1"/>
</dbReference>
<evidence type="ECO:0000256" key="6">
    <source>
        <dbReference type="ARBA" id="ARBA00037968"/>
    </source>
</evidence>
<dbReference type="GO" id="GO:0022857">
    <property type="term" value="F:transmembrane transporter activity"/>
    <property type="evidence" value="ECO:0007669"/>
    <property type="project" value="InterPro"/>
</dbReference>
<feature type="transmembrane region" description="Helical" evidence="7">
    <location>
        <begin position="463"/>
        <end position="483"/>
    </location>
</feature>
<accession>A0A6A6XV75</accession>
<dbReference type="Proteomes" id="UP000799757">
    <property type="component" value="Unassembled WGS sequence"/>
</dbReference>
<feature type="transmembrane region" description="Helical" evidence="7">
    <location>
        <begin position="154"/>
        <end position="177"/>
    </location>
</feature>
<feature type="transmembrane region" description="Helical" evidence="7">
    <location>
        <begin position="223"/>
        <end position="245"/>
    </location>
</feature>
<proteinExistence type="inferred from homology"/>
<dbReference type="GO" id="GO:0016020">
    <property type="term" value="C:membrane"/>
    <property type="evidence" value="ECO:0007669"/>
    <property type="project" value="UniProtKB-SubCell"/>
</dbReference>
<comment type="similarity">
    <text evidence="6">Belongs to the major facilitator superfamily. Allantoate permease family.</text>
</comment>
<feature type="transmembrane region" description="Helical" evidence="7">
    <location>
        <begin position="429"/>
        <end position="451"/>
    </location>
</feature>
<dbReference type="InterPro" id="IPR036259">
    <property type="entry name" value="MFS_trans_sf"/>
</dbReference>
<dbReference type="OrthoDB" id="3639251at2759"/>
<reference evidence="8" key="1">
    <citation type="journal article" date="2020" name="Stud. Mycol.">
        <title>101 Dothideomycetes genomes: a test case for predicting lifestyles and emergence of pathogens.</title>
        <authorList>
            <person name="Haridas S."/>
            <person name="Albert R."/>
            <person name="Binder M."/>
            <person name="Bloem J."/>
            <person name="Labutti K."/>
            <person name="Salamov A."/>
            <person name="Andreopoulos B."/>
            <person name="Baker S."/>
            <person name="Barry K."/>
            <person name="Bills G."/>
            <person name="Bluhm B."/>
            <person name="Cannon C."/>
            <person name="Castanera R."/>
            <person name="Culley D."/>
            <person name="Daum C."/>
            <person name="Ezra D."/>
            <person name="Gonzalez J."/>
            <person name="Henrissat B."/>
            <person name="Kuo A."/>
            <person name="Liang C."/>
            <person name="Lipzen A."/>
            <person name="Lutzoni F."/>
            <person name="Magnuson J."/>
            <person name="Mondo S."/>
            <person name="Nolan M."/>
            <person name="Ohm R."/>
            <person name="Pangilinan J."/>
            <person name="Park H.-J."/>
            <person name="Ramirez L."/>
            <person name="Alfaro M."/>
            <person name="Sun H."/>
            <person name="Tritt A."/>
            <person name="Yoshinaga Y."/>
            <person name="Zwiers L.-H."/>
            <person name="Turgeon B."/>
            <person name="Goodwin S."/>
            <person name="Spatafora J."/>
            <person name="Crous P."/>
            <person name="Grigoriev I."/>
        </authorList>
    </citation>
    <scope>NUCLEOTIDE SEQUENCE</scope>
    <source>
        <strain evidence="8">CBS 109.77</strain>
    </source>
</reference>
<dbReference type="AlphaFoldDB" id="A0A6A6XV75"/>
<gene>
    <name evidence="8" type="ORF">K505DRAFT_381699</name>
</gene>
<dbReference type="FunFam" id="1.20.1250.20:FF:000065">
    <property type="entry name" value="Putative MFS pantothenate transporter"/>
    <property type="match status" value="1"/>
</dbReference>
<feature type="transmembrane region" description="Helical" evidence="7">
    <location>
        <begin position="368"/>
        <end position="386"/>
    </location>
</feature>
<evidence type="ECO:0000256" key="3">
    <source>
        <dbReference type="ARBA" id="ARBA00022692"/>
    </source>
</evidence>
<feature type="transmembrane region" description="Helical" evidence="7">
    <location>
        <begin position="338"/>
        <end position="356"/>
    </location>
</feature>
<keyword evidence="4 7" id="KW-1133">Transmembrane helix</keyword>
<name>A0A6A6XV75_9PLEO</name>
<evidence type="ECO:0000256" key="5">
    <source>
        <dbReference type="ARBA" id="ARBA00023136"/>
    </source>
</evidence>
<feature type="transmembrane region" description="Helical" evidence="7">
    <location>
        <begin position="189"/>
        <end position="211"/>
    </location>
</feature>
<dbReference type="PANTHER" id="PTHR43791:SF39">
    <property type="entry name" value="TRANSPORTER LIZ1_SEO1, PUTATIVE (AFU_ORTHOLOGUE AFUA_3G00980)-RELATED"/>
    <property type="match status" value="1"/>
</dbReference>
<evidence type="ECO:0000313" key="8">
    <source>
        <dbReference type="EMBL" id="KAF2800392.1"/>
    </source>
</evidence>
<evidence type="ECO:0000256" key="2">
    <source>
        <dbReference type="ARBA" id="ARBA00022448"/>
    </source>
</evidence>
<evidence type="ECO:0000313" key="9">
    <source>
        <dbReference type="Proteomes" id="UP000799757"/>
    </source>
</evidence>
<dbReference type="InterPro" id="IPR011701">
    <property type="entry name" value="MFS"/>
</dbReference>
<keyword evidence="5 7" id="KW-0472">Membrane</keyword>
<sequence>MTLKSAPFEENIGRKNLDHAAPAGIVNGVDVSAEKQSWRSYLWDSWDKSPEERRLIFKLDMTLMTFGCLGTFIKYIDRSNINSAFVSGMKEDLSLYGNELNYANTAFSIANIIGLWPCNLLLTKSNPKWFIPFLEIGWTVCTFAQASMKTPLQMYVLRTLVGLFETGHYSAVVYLCGGWYQKSELGRRLAIINAATAIGPMFSSYLQAAAYNGLNGVHGMAGWQWLFIIDGVISIGIIIPQCFLYPDVPARQKPDFVFTERDIELARDRNPREGRVKQGKFTKKQMKRWLLTPDIWLLWVISICNSIGNQPSGSMAFWLKAWNKIHPKSYTVAQINNYTTPIQAVTILVTLVMAWSSDTWLKGRRWPMLILGGVINGIVCILLAATPVFPHNRTFRWFLYYQTGWAQASNSMFWAWTQDTLAGDPGTRAWASAGLNVWAWTFIATVPLAVFKTTDQPAVVAGNWTAAGFCFLLAFTAAALAYLQHSRAKNGKNVTYEDEEFESSSDRIGSKDGNSIPIVGATKSSVMEITTQARV</sequence>
<protein>
    <submittedName>
        <fullName evidence="8">MFS general substrate transporter</fullName>
    </submittedName>
</protein>
<evidence type="ECO:0000256" key="4">
    <source>
        <dbReference type="ARBA" id="ARBA00022989"/>
    </source>
</evidence>
<dbReference type="EMBL" id="MU001748">
    <property type="protein sequence ID" value="KAF2800392.1"/>
    <property type="molecule type" value="Genomic_DNA"/>
</dbReference>
<evidence type="ECO:0000256" key="7">
    <source>
        <dbReference type="SAM" id="Phobius"/>
    </source>
</evidence>
<dbReference type="SUPFAM" id="SSF103473">
    <property type="entry name" value="MFS general substrate transporter"/>
    <property type="match status" value="1"/>
</dbReference>
<keyword evidence="9" id="KW-1185">Reference proteome</keyword>
<evidence type="ECO:0000256" key="1">
    <source>
        <dbReference type="ARBA" id="ARBA00004141"/>
    </source>
</evidence>
<keyword evidence="2" id="KW-0813">Transport</keyword>
<dbReference type="PANTHER" id="PTHR43791">
    <property type="entry name" value="PERMEASE-RELATED"/>
    <property type="match status" value="1"/>
</dbReference>
<dbReference type="Pfam" id="PF07690">
    <property type="entry name" value="MFS_1"/>
    <property type="match status" value="1"/>
</dbReference>
<keyword evidence="3 7" id="KW-0812">Transmembrane</keyword>
<comment type="subcellular location">
    <subcellularLocation>
        <location evidence="1">Membrane</location>
        <topology evidence="1">Multi-pass membrane protein</topology>
    </subcellularLocation>
</comment>